<accession>A0ABN9TVR2</accession>
<reference evidence="1" key="1">
    <citation type="submission" date="2023-10" db="EMBL/GenBank/DDBJ databases">
        <authorList>
            <person name="Chen Y."/>
            <person name="Shah S."/>
            <person name="Dougan E. K."/>
            <person name="Thang M."/>
            <person name="Chan C."/>
        </authorList>
    </citation>
    <scope>NUCLEOTIDE SEQUENCE [LARGE SCALE GENOMIC DNA]</scope>
</reference>
<evidence type="ECO:0008006" key="3">
    <source>
        <dbReference type="Google" id="ProtNLM"/>
    </source>
</evidence>
<dbReference type="EMBL" id="CAUYUJ010015051">
    <property type="protein sequence ID" value="CAK0849324.1"/>
    <property type="molecule type" value="Genomic_DNA"/>
</dbReference>
<proteinExistence type="predicted"/>
<comment type="caution">
    <text evidence="1">The sequence shown here is derived from an EMBL/GenBank/DDBJ whole genome shotgun (WGS) entry which is preliminary data.</text>
</comment>
<protein>
    <recommendedName>
        <fullName evidence="3">Reverse transcriptase domain-containing protein</fullName>
    </recommendedName>
</protein>
<dbReference type="Proteomes" id="UP001189429">
    <property type="component" value="Unassembled WGS sequence"/>
</dbReference>
<keyword evidence="2" id="KW-1185">Reference proteome</keyword>
<evidence type="ECO:0000313" key="2">
    <source>
        <dbReference type="Proteomes" id="UP001189429"/>
    </source>
</evidence>
<sequence length="283" mass="32322">MHDTLDRRYWGACKGRSAIDCAWAQAVRSESDQMTHRYGIVFIAGWSKYYETIPLEVLKMKFLRHGAPTCWLELVFNMWLSPRVIRLGRHHSDEVLCARLGSPAGDAYADLAVKVNTVDAFDMMITKSPTIDFHTYIDDSGLHNSSSDFDIAKGTAVEGIQHFFEASRQINATLNAEKLAIISTHPALAAAVCDELELPRSVIKPSVSYLGVDESAGAVRRRQRVRLKQQSRFVAMRKRIRKVRTMRKGFKGPKEIPLRKINLRCRARWFRTRWTSWISTATH</sequence>
<gene>
    <name evidence="1" type="ORF">PCOR1329_LOCUS42041</name>
</gene>
<name>A0ABN9TVR2_9DINO</name>
<evidence type="ECO:0000313" key="1">
    <source>
        <dbReference type="EMBL" id="CAK0849324.1"/>
    </source>
</evidence>
<organism evidence="1 2">
    <name type="scientific">Prorocentrum cordatum</name>
    <dbReference type="NCBI Taxonomy" id="2364126"/>
    <lineage>
        <taxon>Eukaryota</taxon>
        <taxon>Sar</taxon>
        <taxon>Alveolata</taxon>
        <taxon>Dinophyceae</taxon>
        <taxon>Prorocentrales</taxon>
        <taxon>Prorocentraceae</taxon>
        <taxon>Prorocentrum</taxon>
    </lineage>
</organism>